<dbReference type="PANTHER" id="PTHR34584">
    <property type="entry name" value="NA(+)/H(+) ANTIPORTER SUBUNIT E1"/>
    <property type="match status" value="1"/>
</dbReference>
<dbReference type="InterPro" id="IPR002758">
    <property type="entry name" value="Cation_antiport_E"/>
</dbReference>
<evidence type="ECO:0000256" key="2">
    <source>
        <dbReference type="ARBA" id="ARBA00006228"/>
    </source>
</evidence>
<keyword evidence="6 8" id="KW-1133">Transmembrane helix</keyword>
<accession>A0A9J6P7P6</accession>
<dbReference type="AlphaFoldDB" id="A0A9J6P7P6"/>
<comment type="subcellular location">
    <subcellularLocation>
        <location evidence="1">Cell membrane</location>
        <topology evidence="1">Multi-pass membrane protein</topology>
    </subcellularLocation>
</comment>
<feature type="transmembrane region" description="Helical" evidence="8">
    <location>
        <begin position="38"/>
        <end position="57"/>
    </location>
</feature>
<dbReference type="Proteomes" id="UP001056429">
    <property type="component" value="Unassembled WGS sequence"/>
</dbReference>
<dbReference type="EMBL" id="JAGSOJ010000007">
    <property type="protein sequence ID" value="MCM1992683.1"/>
    <property type="molecule type" value="Genomic_DNA"/>
</dbReference>
<keyword evidence="3" id="KW-0813">Transport</keyword>
<keyword evidence="3" id="KW-0050">Antiport</keyword>
<evidence type="ECO:0000256" key="1">
    <source>
        <dbReference type="ARBA" id="ARBA00004651"/>
    </source>
</evidence>
<evidence type="ECO:0000256" key="7">
    <source>
        <dbReference type="ARBA" id="ARBA00023136"/>
    </source>
</evidence>
<comment type="similarity">
    <text evidence="2">Belongs to the CPA3 antiporters (TC 2.A.63) subunit E family.</text>
</comment>
<reference evidence="9" key="1">
    <citation type="journal article" date="2021" name="mSystems">
        <title>Bacteria and Archaea Synergistically Convert Glycine Betaine to Biogenic Methane in the Formosa Cold Seep of the South China Sea.</title>
        <authorList>
            <person name="Li L."/>
            <person name="Zhang W."/>
            <person name="Zhang S."/>
            <person name="Song L."/>
            <person name="Sun Q."/>
            <person name="Zhang H."/>
            <person name="Xiang H."/>
            <person name="Dong X."/>
        </authorList>
    </citation>
    <scope>NUCLEOTIDE SEQUENCE</scope>
    <source>
        <strain evidence="9">ZWT</strain>
    </source>
</reference>
<keyword evidence="7 8" id="KW-0472">Membrane</keyword>
<sequence length="178" mass="20275">MNKFLSYLSTFIFCMIIWVGLTIPFGTGMASGVIIQELIVGAVVAAVMAIFCHRFFIKKSPFWLINPSRILSFIVFIFIFFVELLKSNIDVAIRALSPKVKVKPGIVKIKTPVESDYGLAMLANCITLTPGTITMEIEKGKNENYMYIHWIDVQERDRGKTSEIIKGSFEPWVRRIFK</sequence>
<evidence type="ECO:0000313" key="9">
    <source>
        <dbReference type="EMBL" id="MCM1992683.1"/>
    </source>
</evidence>
<evidence type="ECO:0000256" key="4">
    <source>
        <dbReference type="ARBA" id="ARBA00022475"/>
    </source>
</evidence>
<comment type="caution">
    <text evidence="9">The sequence shown here is derived from an EMBL/GenBank/DDBJ whole genome shotgun (WGS) entry which is preliminary data.</text>
</comment>
<evidence type="ECO:0000256" key="5">
    <source>
        <dbReference type="ARBA" id="ARBA00022692"/>
    </source>
</evidence>
<proteinExistence type="inferred from homology"/>
<reference evidence="9" key="2">
    <citation type="submission" date="2021-04" db="EMBL/GenBank/DDBJ databases">
        <authorList>
            <person name="Dong X."/>
        </authorList>
    </citation>
    <scope>NUCLEOTIDE SEQUENCE</scope>
    <source>
        <strain evidence="9">ZWT</strain>
    </source>
</reference>
<dbReference type="PIRSF" id="PIRSF019239">
    <property type="entry name" value="MrpE"/>
    <property type="match status" value="1"/>
</dbReference>
<feature type="transmembrane region" description="Helical" evidence="8">
    <location>
        <begin position="6"/>
        <end position="26"/>
    </location>
</feature>
<dbReference type="GO" id="GO:0015297">
    <property type="term" value="F:antiporter activity"/>
    <property type="evidence" value="ECO:0007669"/>
    <property type="project" value="UniProtKB-KW"/>
</dbReference>
<protein>
    <submittedName>
        <fullName evidence="9">Na+/H+ antiporter subunit E</fullName>
    </submittedName>
</protein>
<evidence type="ECO:0000313" key="10">
    <source>
        <dbReference type="Proteomes" id="UP001056429"/>
    </source>
</evidence>
<dbReference type="Pfam" id="PF01899">
    <property type="entry name" value="MNHE"/>
    <property type="match status" value="1"/>
</dbReference>
<keyword evidence="5 8" id="KW-0812">Transmembrane</keyword>
<dbReference type="GO" id="GO:0008324">
    <property type="term" value="F:monoatomic cation transmembrane transporter activity"/>
    <property type="evidence" value="ECO:0007669"/>
    <property type="project" value="InterPro"/>
</dbReference>
<dbReference type="PANTHER" id="PTHR34584:SF1">
    <property type="entry name" value="NA(+)_H(+) ANTIPORTER SUBUNIT E1"/>
    <property type="match status" value="1"/>
</dbReference>
<organism evidence="9 10">
    <name type="scientific">Oceanirhabdus seepicola</name>
    <dbReference type="NCBI Taxonomy" id="2828781"/>
    <lineage>
        <taxon>Bacteria</taxon>
        <taxon>Bacillati</taxon>
        <taxon>Bacillota</taxon>
        <taxon>Clostridia</taxon>
        <taxon>Eubacteriales</taxon>
        <taxon>Clostridiaceae</taxon>
        <taxon>Oceanirhabdus</taxon>
    </lineage>
</organism>
<gene>
    <name evidence="9" type="ORF">KDK92_23450</name>
</gene>
<keyword evidence="10" id="KW-1185">Reference proteome</keyword>
<evidence type="ECO:0000256" key="8">
    <source>
        <dbReference type="SAM" id="Phobius"/>
    </source>
</evidence>
<keyword evidence="4" id="KW-1003">Cell membrane</keyword>
<evidence type="ECO:0000256" key="3">
    <source>
        <dbReference type="ARBA" id="ARBA00022449"/>
    </source>
</evidence>
<dbReference type="RefSeq" id="WP_250861856.1">
    <property type="nucleotide sequence ID" value="NZ_JAGSOJ010000007.1"/>
</dbReference>
<name>A0A9J6P7P6_9CLOT</name>
<feature type="transmembrane region" description="Helical" evidence="8">
    <location>
        <begin position="63"/>
        <end position="85"/>
    </location>
</feature>
<evidence type="ECO:0000256" key="6">
    <source>
        <dbReference type="ARBA" id="ARBA00022989"/>
    </source>
</evidence>
<dbReference type="GO" id="GO:0005886">
    <property type="term" value="C:plasma membrane"/>
    <property type="evidence" value="ECO:0007669"/>
    <property type="project" value="UniProtKB-SubCell"/>
</dbReference>